<keyword evidence="4" id="KW-1185">Reference proteome</keyword>
<protein>
    <submittedName>
        <fullName evidence="3">DNA-binding protein</fullName>
    </submittedName>
</protein>
<reference evidence="3 4" key="1">
    <citation type="submission" date="2016-03" db="EMBL/GenBank/DDBJ databases">
        <title>Complete genome sequence of Thermococcus profundus strain DT5432.</title>
        <authorList>
            <person name="Oger P.M."/>
        </authorList>
    </citation>
    <scope>NUCLEOTIDE SEQUENCE [LARGE SCALE GENOMIC DNA]</scope>
    <source>
        <strain evidence="3 4">DT 5432</strain>
    </source>
</reference>
<dbReference type="RefSeq" id="WP_088858563.1">
    <property type="nucleotide sequence ID" value="NZ_CP014862.1"/>
</dbReference>
<keyword evidence="3" id="KW-0238">DNA-binding</keyword>
<proteinExistence type="predicted"/>
<dbReference type="KEGG" id="tprf:A3L09_08570"/>
<dbReference type="OrthoDB" id="101984at2157"/>
<dbReference type="GO" id="GO:0003677">
    <property type="term" value="F:DNA binding"/>
    <property type="evidence" value="ECO:0007669"/>
    <property type="project" value="UniProtKB-KW"/>
</dbReference>
<evidence type="ECO:0000259" key="2">
    <source>
        <dbReference type="Pfam" id="PF10102"/>
    </source>
</evidence>
<evidence type="ECO:0000313" key="4">
    <source>
        <dbReference type="Proteomes" id="UP000250179"/>
    </source>
</evidence>
<dbReference type="InterPro" id="IPR018765">
    <property type="entry name" value="DUF2341"/>
</dbReference>
<organism evidence="3 4">
    <name type="scientific">Thermococcus profundus</name>
    <dbReference type="NCBI Taxonomy" id="49899"/>
    <lineage>
        <taxon>Archaea</taxon>
        <taxon>Methanobacteriati</taxon>
        <taxon>Methanobacteriota</taxon>
        <taxon>Thermococci</taxon>
        <taxon>Thermococcales</taxon>
        <taxon>Thermococcaceae</taxon>
        <taxon>Thermococcus</taxon>
    </lineage>
</organism>
<keyword evidence="1" id="KW-1133">Transmembrane helix</keyword>
<keyword evidence="1" id="KW-0472">Membrane</keyword>
<feature type="transmembrane region" description="Helical" evidence="1">
    <location>
        <begin position="7"/>
        <end position="26"/>
    </location>
</feature>
<sequence length="827" mass="92340">MKRRGFLLNSSVIVLIVPLLLLLATYEDVSSLIVQSQSERAQVERTYDVVTFLNLEFQKAMELSGKRAVVAVVDYVSTTGNFITQKMANETIVDLIREGHSSATSGYDTERVMAKQTLRVWLSNVTKILKKQGYTIAPSVDELASETEITVAPLDAFTIVIKARIPNVTIEDTSGMVVYKGSIPSTGDYVYSTVDIRELEDPFYSAMTGGRYHRSIRACEYAFPEFNPPITVANGTGSGSGVVVGEFGTELQYNSTHIWDSDNDYITNLTVNGVRITTDAVVLNNSDIGVMVFENGGSGGGGTGGSNWCSSLDYRINLTVQNQVGVNLDDYQIPLLISADKDFTAQVLDSLFSNTQTSSESDVFRKEAAIAIYDSNCNPVPFWIEYWDPASKKALIWIRDTIPNRGRKIYSLYFGDGTPTKGDGDQVFVFFDDFEDGVWDDKWVQVEQAPTESNGELTISGGNSIEAIRTRDLNYDGSYAVRFRMRGTSSSNNKDWDSGIEVEDSTDSSPNAYWVVRFVDDTKDQENTLVVDEDSWWGSDYTTANVDRGGKPTDYHVYEAYMRDTGAWYDYNTKIYDAKFVDITDGRANHDSYDRLIDPPSLRYLYLVNDNDNSGNEGVYDFVFIRKYPDVNGEKLEDTTYFSGISISSSEVDEKPVTSSSQPAVAGAVYDLQPLLNCLRDDRYFAIEDGWSFFERLEGSHGNHDKYVLAAREMQDEMNYKPPNGYYPIGLVSFMIPYPTYDSKLFSLMNTLGFSLKNISSADYYFLPGYFKHAVVPDGYRVWGISYGNSPSLGNLENIPFFLDPTTAKEVLGTQGACQLLYGYSCG</sequence>
<dbReference type="Pfam" id="PF10102">
    <property type="entry name" value="DUF2341"/>
    <property type="match status" value="1"/>
</dbReference>
<dbReference type="Proteomes" id="UP000250179">
    <property type="component" value="Chromosome"/>
</dbReference>
<dbReference type="GeneID" id="33320465"/>
<accession>A0A2Z2MF49</accession>
<dbReference type="EMBL" id="CP014862">
    <property type="protein sequence ID" value="ASJ03305.1"/>
    <property type="molecule type" value="Genomic_DNA"/>
</dbReference>
<name>A0A2Z2MF49_THEPR</name>
<evidence type="ECO:0000313" key="3">
    <source>
        <dbReference type="EMBL" id="ASJ03305.1"/>
    </source>
</evidence>
<gene>
    <name evidence="3" type="ORF">A3L09_08570</name>
</gene>
<dbReference type="AlphaFoldDB" id="A0A2Z2MF49"/>
<keyword evidence="1" id="KW-0812">Transmembrane</keyword>
<evidence type="ECO:0000256" key="1">
    <source>
        <dbReference type="SAM" id="Phobius"/>
    </source>
</evidence>
<feature type="domain" description="DUF2341" evidence="2">
    <location>
        <begin position="369"/>
        <end position="443"/>
    </location>
</feature>